<dbReference type="AlphaFoldDB" id="A0A974CBU5"/>
<dbReference type="Proteomes" id="UP000694892">
    <property type="component" value="Chromosome 7S"/>
</dbReference>
<evidence type="ECO:0000313" key="2">
    <source>
        <dbReference type="Proteomes" id="UP000694892"/>
    </source>
</evidence>
<protein>
    <submittedName>
        <fullName evidence="1">Uncharacterized protein</fullName>
    </submittedName>
</protein>
<gene>
    <name evidence="1" type="ORF">XELAEV_18036727mg</name>
</gene>
<dbReference type="EMBL" id="CM004479">
    <property type="protein sequence ID" value="OCT69801.1"/>
    <property type="molecule type" value="Genomic_DNA"/>
</dbReference>
<name>A0A974CBU5_XENLA</name>
<accession>A0A974CBU5</accession>
<organism evidence="1 2">
    <name type="scientific">Xenopus laevis</name>
    <name type="common">African clawed frog</name>
    <dbReference type="NCBI Taxonomy" id="8355"/>
    <lineage>
        <taxon>Eukaryota</taxon>
        <taxon>Metazoa</taxon>
        <taxon>Chordata</taxon>
        <taxon>Craniata</taxon>
        <taxon>Vertebrata</taxon>
        <taxon>Euteleostomi</taxon>
        <taxon>Amphibia</taxon>
        <taxon>Batrachia</taxon>
        <taxon>Anura</taxon>
        <taxon>Pipoidea</taxon>
        <taxon>Pipidae</taxon>
        <taxon>Xenopodinae</taxon>
        <taxon>Xenopus</taxon>
        <taxon>Xenopus</taxon>
    </lineage>
</organism>
<sequence length="68" mass="7312">MVACCKIIKGNLSAVIFSWIKGVETSSICAALAASALVQIRFLYVLRLCFLGAEFPDTLKTACLLVCI</sequence>
<evidence type="ECO:0000313" key="1">
    <source>
        <dbReference type="EMBL" id="OCT69801.1"/>
    </source>
</evidence>
<proteinExistence type="predicted"/>
<reference evidence="2" key="1">
    <citation type="journal article" date="2016" name="Nature">
        <title>Genome evolution in the allotetraploid frog Xenopus laevis.</title>
        <authorList>
            <person name="Session A.M."/>
            <person name="Uno Y."/>
            <person name="Kwon T."/>
            <person name="Chapman J.A."/>
            <person name="Toyoda A."/>
            <person name="Takahashi S."/>
            <person name="Fukui A."/>
            <person name="Hikosaka A."/>
            <person name="Suzuki A."/>
            <person name="Kondo M."/>
            <person name="van Heeringen S.J."/>
            <person name="Quigley I."/>
            <person name="Heinz S."/>
            <person name="Ogino H."/>
            <person name="Ochi H."/>
            <person name="Hellsten U."/>
            <person name="Lyons J.B."/>
            <person name="Simakov O."/>
            <person name="Putnam N."/>
            <person name="Stites J."/>
            <person name="Kuroki Y."/>
            <person name="Tanaka T."/>
            <person name="Michiue T."/>
            <person name="Watanabe M."/>
            <person name="Bogdanovic O."/>
            <person name="Lister R."/>
            <person name="Georgiou G."/>
            <person name="Paranjpe S.S."/>
            <person name="van Kruijsbergen I."/>
            <person name="Shu S."/>
            <person name="Carlson J."/>
            <person name="Kinoshita T."/>
            <person name="Ohta Y."/>
            <person name="Mawaribuchi S."/>
            <person name="Jenkins J."/>
            <person name="Grimwood J."/>
            <person name="Schmutz J."/>
            <person name="Mitros T."/>
            <person name="Mozaffari S.V."/>
            <person name="Suzuki Y."/>
            <person name="Haramoto Y."/>
            <person name="Yamamoto T.S."/>
            <person name="Takagi C."/>
            <person name="Heald R."/>
            <person name="Miller K."/>
            <person name="Haudenschild C."/>
            <person name="Kitzman J."/>
            <person name="Nakayama T."/>
            <person name="Izutsu Y."/>
            <person name="Robert J."/>
            <person name="Fortriede J."/>
            <person name="Burns K."/>
            <person name="Lotay V."/>
            <person name="Karimi K."/>
            <person name="Yasuoka Y."/>
            <person name="Dichmann D.S."/>
            <person name="Flajnik M.F."/>
            <person name="Houston D.W."/>
            <person name="Shendure J."/>
            <person name="DuPasquier L."/>
            <person name="Vize P.D."/>
            <person name="Zorn A.M."/>
            <person name="Ito M."/>
            <person name="Marcotte E.M."/>
            <person name="Wallingford J.B."/>
            <person name="Ito Y."/>
            <person name="Asashima M."/>
            <person name="Ueno N."/>
            <person name="Matsuda Y."/>
            <person name="Veenstra G.J."/>
            <person name="Fujiyama A."/>
            <person name="Harland R.M."/>
            <person name="Taira M."/>
            <person name="Rokhsar D.S."/>
        </authorList>
    </citation>
    <scope>NUCLEOTIDE SEQUENCE [LARGE SCALE GENOMIC DNA]</scope>
    <source>
        <strain evidence="2">J</strain>
    </source>
</reference>